<dbReference type="Pfam" id="PF02629">
    <property type="entry name" value="CoA_binding"/>
    <property type="match status" value="1"/>
</dbReference>
<dbReference type="PANTHER" id="PTHR35786">
    <property type="entry name" value="REDOX-SENSING TRANSCRIPTIONAL REPRESSOR REX"/>
    <property type="match status" value="1"/>
</dbReference>
<dbReference type="AlphaFoldDB" id="A0A9D9EPK3"/>
<accession>A0A9D9EPK3</accession>
<keyword evidence="5 6" id="KW-0804">Transcription</keyword>
<gene>
    <name evidence="6" type="primary">rex</name>
    <name evidence="8" type="ORF">IAA96_04695</name>
</gene>
<keyword evidence="2 6" id="KW-0678">Repressor</keyword>
<comment type="subcellular location">
    <subcellularLocation>
        <location evidence="6">Cytoplasm</location>
    </subcellularLocation>
</comment>
<name>A0A9D9EPK3_9SPIR</name>
<evidence type="ECO:0000313" key="8">
    <source>
        <dbReference type="EMBL" id="MBO8450386.1"/>
    </source>
</evidence>
<evidence type="ECO:0000256" key="3">
    <source>
        <dbReference type="ARBA" id="ARBA00023015"/>
    </source>
</evidence>
<protein>
    <recommendedName>
        <fullName evidence="6">Redox-sensing transcriptional repressor Rex</fullName>
    </recommendedName>
</protein>
<dbReference type="SUPFAM" id="SSF51735">
    <property type="entry name" value="NAD(P)-binding Rossmann-fold domains"/>
    <property type="match status" value="1"/>
</dbReference>
<dbReference type="NCBIfam" id="NF003995">
    <property type="entry name" value="PRK05472.2-4"/>
    <property type="match status" value="1"/>
</dbReference>
<dbReference type="Gene3D" id="1.10.10.10">
    <property type="entry name" value="Winged helix-like DNA-binding domain superfamily/Winged helix DNA-binding domain"/>
    <property type="match status" value="1"/>
</dbReference>
<dbReference type="SUPFAM" id="SSF46785">
    <property type="entry name" value="Winged helix' DNA-binding domain"/>
    <property type="match status" value="1"/>
</dbReference>
<keyword evidence="6" id="KW-0520">NAD</keyword>
<sequence length="232" mass="25106">MASQKIPAAPSIRRLPSYLQIIRQAKNDNQEYISGTVIAQELRLDPIQVRKDLTITGIVGKPKRGYPVVALMAAIEHFLGWDEMQQAVLIGAGNLGTALAGYQKFQYHGLNICAAFDTDPAKIGTEIHGVPVFSLETVDVYIKNCRAKIAILTVPSSQAQGVADKIVAAGISAIWNFSNIKLRVPANVSVQREDLSSGYAMLCVKMNRRNPCGDCLHSGQDDGCGGCEAYTE</sequence>
<comment type="caution">
    <text evidence="8">The sequence shown here is derived from an EMBL/GenBank/DDBJ whole genome shotgun (WGS) entry which is preliminary data.</text>
</comment>
<evidence type="ECO:0000256" key="4">
    <source>
        <dbReference type="ARBA" id="ARBA00023125"/>
    </source>
</evidence>
<evidence type="ECO:0000259" key="7">
    <source>
        <dbReference type="SMART" id="SM00881"/>
    </source>
</evidence>
<feature type="binding site" evidence="6">
    <location>
        <begin position="91"/>
        <end position="96"/>
    </location>
    <ligand>
        <name>NAD(+)</name>
        <dbReference type="ChEBI" id="CHEBI:57540"/>
    </ligand>
</feature>
<keyword evidence="4 6" id="KW-0238">DNA-binding</keyword>
<evidence type="ECO:0000256" key="2">
    <source>
        <dbReference type="ARBA" id="ARBA00022491"/>
    </source>
</evidence>
<proteinExistence type="inferred from homology"/>
<reference evidence="8" key="1">
    <citation type="submission" date="2020-10" db="EMBL/GenBank/DDBJ databases">
        <authorList>
            <person name="Gilroy R."/>
        </authorList>
    </citation>
    <scope>NUCLEOTIDE SEQUENCE</scope>
    <source>
        <strain evidence="8">B3-4054</strain>
    </source>
</reference>
<dbReference type="Proteomes" id="UP000823616">
    <property type="component" value="Unassembled WGS sequence"/>
</dbReference>
<dbReference type="SMART" id="SM00881">
    <property type="entry name" value="CoA_binding"/>
    <property type="match status" value="1"/>
</dbReference>
<evidence type="ECO:0000256" key="6">
    <source>
        <dbReference type="HAMAP-Rule" id="MF_01131"/>
    </source>
</evidence>
<dbReference type="InterPro" id="IPR022876">
    <property type="entry name" value="Tscrpt_rep_Rex"/>
</dbReference>
<dbReference type="GO" id="GO:0045892">
    <property type="term" value="P:negative regulation of DNA-templated transcription"/>
    <property type="evidence" value="ECO:0007669"/>
    <property type="project" value="InterPro"/>
</dbReference>
<reference evidence="8" key="2">
    <citation type="journal article" date="2021" name="PeerJ">
        <title>Extensive microbial diversity within the chicken gut microbiome revealed by metagenomics and culture.</title>
        <authorList>
            <person name="Gilroy R."/>
            <person name="Ravi A."/>
            <person name="Getino M."/>
            <person name="Pursley I."/>
            <person name="Horton D.L."/>
            <person name="Alikhan N.F."/>
            <person name="Baker D."/>
            <person name="Gharbi K."/>
            <person name="Hall N."/>
            <person name="Watson M."/>
            <person name="Adriaenssens E.M."/>
            <person name="Foster-Nyarko E."/>
            <person name="Jarju S."/>
            <person name="Secka A."/>
            <person name="Antonio M."/>
            <person name="Oren A."/>
            <person name="Chaudhuri R.R."/>
            <person name="La Ragione R."/>
            <person name="Hildebrand F."/>
            <person name="Pallen M.J."/>
        </authorList>
    </citation>
    <scope>NUCLEOTIDE SEQUENCE</scope>
    <source>
        <strain evidence="8">B3-4054</strain>
    </source>
</reference>
<dbReference type="GO" id="GO:0051775">
    <property type="term" value="P:response to redox state"/>
    <property type="evidence" value="ECO:0007669"/>
    <property type="project" value="InterPro"/>
</dbReference>
<dbReference type="NCBIfam" id="NF003994">
    <property type="entry name" value="PRK05472.2-3"/>
    <property type="match status" value="1"/>
</dbReference>
<evidence type="ECO:0000256" key="1">
    <source>
        <dbReference type="ARBA" id="ARBA00022490"/>
    </source>
</evidence>
<dbReference type="InterPro" id="IPR036291">
    <property type="entry name" value="NAD(P)-bd_dom_sf"/>
</dbReference>
<comment type="function">
    <text evidence="6">Modulates transcription in response to changes in cellular NADH/NAD(+) redox state.</text>
</comment>
<organism evidence="8 9">
    <name type="scientific">Candidatus Avitreponema avistercoris</name>
    <dbReference type="NCBI Taxonomy" id="2840705"/>
    <lineage>
        <taxon>Bacteria</taxon>
        <taxon>Pseudomonadati</taxon>
        <taxon>Spirochaetota</taxon>
        <taxon>Spirochaetia</taxon>
        <taxon>Spirochaetales</taxon>
        <taxon>Candidatus Avitreponema</taxon>
    </lineage>
</organism>
<dbReference type="Pfam" id="PF06971">
    <property type="entry name" value="Put_DNA-bind_N"/>
    <property type="match status" value="1"/>
</dbReference>
<dbReference type="InterPro" id="IPR003781">
    <property type="entry name" value="CoA-bd"/>
</dbReference>
<dbReference type="HAMAP" id="MF_01131">
    <property type="entry name" value="Rex"/>
    <property type="match status" value="1"/>
</dbReference>
<dbReference type="GO" id="GO:0003677">
    <property type="term" value="F:DNA binding"/>
    <property type="evidence" value="ECO:0007669"/>
    <property type="project" value="UniProtKB-UniRule"/>
</dbReference>
<comment type="similarity">
    <text evidence="6">Belongs to the transcriptional regulatory Rex family.</text>
</comment>
<dbReference type="EMBL" id="JADIMS010000078">
    <property type="protein sequence ID" value="MBO8450386.1"/>
    <property type="molecule type" value="Genomic_DNA"/>
</dbReference>
<dbReference type="InterPro" id="IPR036390">
    <property type="entry name" value="WH_DNA-bd_sf"/>
</dbReference>
<evidence type="ECO:0000313" key="9">
    <source>
        <dbReference type="Proteomes" id="UP000823616"/>
    </source>
</evidence>
<keyword evidence="1 6" id="KW-0963">Cytoplasm</keyword>
<dbReference type="PANTHER" id="PTHR35786:SF1">
    <property type="entry name" value="REDOX-SENSING TRANSCRIPTIONAL REPRESSOR REX 1"/>
    <property type="match status" value="1"/>
</dbReference>
<dbReference type="GO" id="GO:0003700">
    <property type="term" value="F:DNA-binding transcription factor activity"/>
    <property type="evidence" value="ECO:0007669"/>
    <property type="project" value="UniProtKB-UniRule"/>
</dbReference>
<dbReference type="InterPro" id="IPR036388">
    <property type="entry name" value="WH-like_DNA-bd_sf"/>
</dbReference>
<dbReference type="GO" id="GO:0005737">
    <property type="term" value="C:cytoplasm"/>
    <property type="evidence" value="ECO:0007669"/>
    <property type="project" value="UniProtKB-SubCell"/>
</dbReference>
<feature type="DNA-binding region" description="H-T-H motif" evidence="6">
    <location>
        <begin position="17"/>
        <end position="56"/>
    </location>
</feature>
<dbReference type="InterPro" id="IPR009718">
    <property type="entry name" value="Rex_DNA-bd_C_dom"/>
</dbReference>
<dbReference type="Gene3D" id="3.40.50.720">
    <property type="entry name" value="NAD(P)-binding Rossmann-like Domain"/>
    <property type="match status" value="1"/>
</dbReference>
<evidence type="ECO:0000256" key="5">
    <source>
        <dbReference type="ARBA" id="ARBA00023163"/>
    </source>
</evidence>
<keyword evidence="3 6" id="KW-0805">Transcription regulation</keyword>
<dbReference type="NCBIfam" id="NF003996">
    <property type="entry name" value="PRK05472.2-5"/>
    <property type="match status" value="1"/>
</dbReference>
<feature type="domain" description="CoA-binding" evidence="7">
    <location>
        <begin position="80"/>
        <end position="181"/>
    </location>
</feature>
<comment type="subunit">
    <text evidence="6">Homodimer.</text>
</comment>